<dbReference type="GeneID" id="9948589"/>
<dbReference type="PANTHER" id="PTHR22718:SF25">
    <property type="entry name" value="G-PROTEIN COUPLED RECEPTORS FAMILY 1 PROFILE DOMAIN-CONTAINING PROTEIN"/>
    <property type="match status" value="1"/>
</dbReference>
<evidence type="ECO:0000313" key="7">
    <source>
        <dbReference type="EMBL" id="EFO17361.2"/>
    </source>
</evidence>
<feature type="transmembrane region" description="Helical" evidence="5">
    <location>
        <begin position="152"/>
        <end position="171"/>
    </location>
</feature>
<comment type="subcellular location">
    <subcellularLocation>
        <location evidence="1">Membrane</location>
    </subcellularLocation>
</comment>
<dbReference type="CTD" id="9948589"/>
<feature type="transmembrane region" description="Helical" evidence="5">
    <location>
        <begin position="205"/>
        <end position="228"/>
    </location>
</feature>
<keyword evidence="4 5" id="KW-0472">Membrane</keyword>
<evidence type="ECO:0000256" key="5">
    <source>
        <dbReference type="SAM" id="Phobius"/>
    </source>
</evidence>
<dbReference type="InParanoid" id="A0A1S0TP25"/>
<evidence type="ECO:0000256" key="1">
    <source>
        <dbReference type="ARBA" id="ARBA00004370"/>
    </source>
</evidence>
<dbReference type="KEGG" id="loa:LOAG_11138"/>
<dbReference type="GO" id="GO:0016020">
    <property type="term" value="C:membrane"/>
    <property type="evidence" value="ECO:0007669"/>
    <property type="project" value="UniProtKB-SubCell"/>
</dbReference>
<feature type="transmembrane region" description="Helical" evidence="5">
    <location>
        <begin position="99"/>
        <end position="120"/>
    </location>
</feature>
<keyword evidence="6" id="KW-0732">Signal</keyword>
<dbReference type="PANTHER" id="PTHR22718">
    <property type="entry name" value="SERPENTINE RECEPTOR, CLASS X"/>
    <property type="match status" value="1"/>
</dbReference>
<feature type="transmembrane region" description="Helical" evidence="5">
    <location>
        <begin position="54"/>
        <end position="79"/>
    </location>
</feature>
<evidence type="ECO:0000256" key="6">
    <source>
        <dbReference type="SAM" id="SignalP"/>
    </source>
</evidence>
<dbReference type="AlphaFoldDB" id="A0A1S0TP25"/>
<organism evidence="7">
    <name type="scientific">Loa loa</name>
    <name type="common">Eye worm</name>
    <name type="synonym">Filaria loa</name>
    <dbReference type="NCBI Taxonomy" id="7209"/>
    <lineage>
        <taxon>Eukaryota</taxon>
        <taxon>Metazoa</taxon>
        <taxon>Ecdysozoa</taxon>
        <taxon>Nematoda</taxon>
        <taxon>Chromadorea</taxon>
        <taxon>Rhabditida</taxon>
        <taxon>Spirurina</taxon>
        <taxon>Spiruromorpha</taxon>
        <taxon>Filarioidea</taxon>
        <taxon>Onchocercidae</taxon>
        <taxon>Loa</taxon>
    </lineage>
</organism>
<proteinExistence type="predicted"/>
<evidence type="ECO:0000256" key="2">
    <source>
        <dbReference type="ARBA" id="ARBA00022692"/>
    </source>
</evidence>
<dbReference type="InterPro" id="IPR000276">
    <property type="entry name" value="GPCR_Rhodpsn"/>
</dbReference>
<accession>A0A1S0TP25</accession>
<dbReference type="RefSeq" id="XP_020301539.1">
    <property type="nucleotide sequence ID" value="XM_020448306.1"/>
</dbReference>
<dbReference type="SUPFAM" id="SSF81321">
    <property type="entry name" value="Family A G protein-coupled receptor-like"/>
    <property type="match status" value="1"/>
</dbReference>
<reference evidence="7" key="1">
    <citation type="submission" date="2012-04" db="EMBL/GenBank/DDBJ databases">
        <title>The Genome Sequence of Loa loa.</title>
        <authorList>
            <consortium name="The Broad Institute Genome Sequencing Platform"/>
            <consortium name="Broad Institute Genome Sequencing Center for Infectious Disease"/>
            <person name="Nutman T.B."/>
            <person name="Fink D.L."/>
            <person name="Russ C."/>
            <person name="Young S."/>
            <person name="Zeng Q."/>
            <person name="Gargeya S."/>
            <person name="Alvarado L."/>
            <person name="Berlin A."/>
            <person name="Chapman S.B."/>
            <person name="Chen Z."/>
            <person name="Freedman E."/>
            <person name="Gellesch M."/>
            <person name="Goldberg J."/>
            <person name="Griggs A."/>
            <person name="Gujja S."/>
            <person name="Heilman E.R."/>
            <person name="Heiman D."/>
            <person name="Howarth C."/>
            <person name="Mehta T."/>
            <person name="Neiman D."/>
            <person name="Pearson M."/>
            <person name="Roberts A."/>
            <person name="Saif S."/>
            <person name="Shea T."/>
            <person name="Shenoy N."/>
            <person name="Sisk P."/>
            <person name="Stolte C."/>
            <person name="Sykes S."/>
            <person name="White J."/>
            <person name="Yandava C."/>
            <person name="Haas B."/>
            <person name="Henn M.R."/>
            <person name="Nusbaum C."/>
            <person name="Birren B."/>
        </authorList>
    </citation>
    <scope>NUCLEOTIDE SEQUENCE [LARGE SCALE GENOMIC DNA]</scope>
</reference>
<dbReference type="OMA" id="ACVIPCA"/>
<dbReference type="FunCoup" id="A0A1S0TP25">
    <property type="interactions" value="63"/>
</dbReference>
<protein>
    <submittedName>
        <fullName evidence="7">Uncharacterized protein</fullName>
    </submittedName>
</protein>
<evidence type="ECO:0000256" key="4">
    <source>
        <dbReference type="ARBA" id="ARBA00023136"/>
    </source>
</evidence>
<dbReference type="EMBL" id="JH713005">
    <property type="protein sequence ID" value="EFO17361.2"/>
    <property type="molecule type" value="Genomic_DNA"/>
</dbReference>
<gene>
    <name evidence="7" type="ORF">LOAG_11138</name>
</gene>
<dbReference type="Gene3D" id="1.20.1070.10">
    <property type="entry name" value="Rhodopsin 7-helix transmembrane proteins"/>
    <property type="match status" value="1"/>
</dbReference>
<feature type="signal peptide" evidence="6">
    <location>
        <begin position="1"/>
        <end position="19"/>
    </location>
</feature>
<evidence type="ECO:0000256" key="3">
    <source>
        <dbReference type="ARBA" id="ARBA00022989"/>
    </source>
</evidence>
<dbReference type="OrthoDB" id="5857364at2759"/>
<feature type="transmembrane region" description="Helical" evidence="5">
    <location>
        <begin position="244"/>
        <end position="266"/>
    </location>
</feature>
<sequence length="307" mass="35903">MLARYYCIIALFLIISLNCHEENTTFVSFIPQVIIVLVELLKIKNSSHSRNKTWIYNIFATMDSFSFIGTLHFAFLLTVNRFVAMNLPRFNVFFETVRFYFLIAFVWLSVFVPSLTEFLYCDKTFVVSNLEWSMNCTGKSPKVGRILLNIRYVWTLTLPIIMFAMYVSIFYNMRRKRRNISDQKRNEICTSYQARIKRQTGKYEFLMVMQGAAICSAIEIQVFCFYFLPQIAVKIAGKKIEIPVHIFVNCYVIFNSAVLPTVNLVFVKRFRDNVKQAVPEWISKVTNTIGMNTLISFTKVQPISRVR</sequence>
<dbReference type="GO" id="GO:0004930">
    <property type="term" value="F:G protein-coupled receptor activity"/>
    <property type="evidence" value="ECO:0007669"/>
    <property type="project" value="InterPro"/>
</dbReference>
<keyword evidence="3 5" id="KW-1133">Transmembrane helix</keyword>
<feature type="chain" id="PRO_5010290912" evidence="6">
    <location>
        <begin position="20"/>
        <end position="307"/>
    </location>
</feature>
<dbReference type="PROSITE" id="PS00237">
    <property type="entry name" value="G_PROTEIN_RECEP_F1_1"/>
    <property type="match status" value="1"/>
</dbReference>
<name>A0A1S0TP25_LOALO</name>
<keyword evidence="2 5" id="KW-0812">Transmembrane</keyword>